<dbReference type="SUPFAM" id="SSF50965">
    <property type="entry name" value="Galactose oxidase, central domain"/>
    <property type="match status" value="1"/>
</dbReference>
<evidence type="ECO:0000256" key="4">
    <source>
        <dbReference type="ARBA" id="ARBA00022737"/>
    </source>
</evidence>
<dbReference type="PANTHER" id="PTHR24412:SF466">
    <property type="entry name" value="RING CANAL KELCH PROTEIN"/>
    <property type="match status" value="1"/>
</dbReference>
<dbReference type="Proteomes" id="UP000007819">
    <property type="component" value="Chromosome A2"/>
</dbReference>
<dbReference type="SMART" id="SM00225">
    <property type="entry name" value="BTB"/>
    <property type="match status" value="1"/>
</dbReference>
<dbReference type="AlphaFoldDB" id="A0A8R2NPH7"/>
<keyword evidence="5" id="KW-0833">Ubl conjugation pathway</keyword>
<evidence type="ECO:0000256" key="7">
    <source>
        <dbReference type="ARBA" id="ARBA00043912"/>
    </source>
</evidence>
<dbReference type="RefSeq" id="XP_029344977.1">
    <property type="nucleotide sequence ID" value="XM_029489117.1"/>
</dbReference>
<name>A0A8R2NPH7_ACYPI</name>
<sequence>MSIKEMDTVKHVIPWTSDQKNVLKSNGCKPTIYINSCHTQSFFEVLQCLRKEELLYDIKLETDDGVIVCAHKVVLVSACPYFREMFTCCSSAVGDKYYVVNIGDIDSNILQLLIDFIYTGKIMVTEQNVMSLLPAAIFLQLDYVKGVCVEFLQKQLNTSNCLYIKEFAYFYNCMELLSSSEEYMKTHFLKFVETDEFLSLSCEEVINLISRDDINVPFEEKIFECVINWVKHESDCRYDSLPKLMEHVRLSLAPQEYISKNVVDEPLIKNNPICKDFVIEALNFHIVNKQRRITMPQTIRYSPRQTGIKFLLAMCDASGLGKCYTSWYDPATKQLHTTKNMKMGFELCALVLIKNHLVFAFSNVDLNSRSIKMLDLFSQSLQWKSKVKILVDRNHFGVGVLDDRIYAVGGAVGTSYFKCAEVFDVSVREWRFISSMATERMDPGVGVLDNLLYAVGGFNNGCALKSVECYDPSLDTWTPLAQMSTSRRAPGIGVLDGIMYAIGGDCQDDASSVGLKSVEAYTPIDKVWSTIPDMHLCRVAPKVVTFNGFLYVIGGFDGSTNLDSVEIYDPNSNTWTMEPLPTSGEVIHGAVVIDMPSHLRSY</sequence>
<evidence type="ECO:0000313" key="9">
    <source>
        <dbReference type="EnsemblMetazoa" id="XP_029344977.1"/>
    </source>
</evidence>
<dbReference type="Pfam" id="PF01344">
    <property type="entry name" value="Kelch_1"/>
    <property type="match status" value="4"/>
</dbReference>
<accession>A0A8R2NPH7</accession>
<dbReference type="EnsemblMetazoa" id="XM_029489117.1">
    <property type="protein sequence ID" value="XP_029344977.1"/>
    <property type="gene ID" value="LOC100162624"/>
</dbReference>
<dbReference type="OrthoDB" id="45365at2759"/>
<feature type="domain" description="BTB" evidence="8">
    <location>
        <begin position="56"/>
        <end position="126"/>
    </location>
</feature>
<reference evidence="9" key="2">
    <citation type="submission" date="2022-06" db="UniProtKB">
        <authorList>
            <consortium name="EnsemblMetazoa"/>
        </authorList>
    </citation>
    <scope>IDENTIFICATION</scope>
</reference>
<dbReference type="Gene3D" id="2.120.10.80">
    <property type="entry name" value="Kelch-type beta propeller"/>
    <property type="match status" value="1"/>
</dbReference>
<dbReference type="InterPro" id="IPR017096">
    <property type="entry name" value="BTB-kelch_protein"/>
</dbReference>
<dbReference type="PROSITE" id="PS50097">
    <property type="entry name" value="BTB"/>
    <property type="match status" value="1"/>
</dbReference>
<dbReference type="InterPro" id="IPR015915">
    <property type="entry name" value="Kelch-typ_b-propeller"/>
</dbReference>
<dbReference type="Pfam" id="PF00651">
    <property type="entry name" value="BTB"/>
    <property type="match status" value="1"/>
</dbReference>
<dbReference type="PANTHER" id="PTHR24412">
    <property type="entry name" value="KELCH PROTEIN"/>
    <property type="match status" value="1"/>
</dbReference>
<reference evidence="10" key="1">
    <citation type="submission" date="2010-06" db="EMBL/GenBank/DDBJ databases">
        <authorList>
            <person name="Jiang H."/>
            <person name="Abraham K."/>
            <person name="Ali S."/>
            <person name="Alsbrooks S.L."/>
            <person name="Anim B.N."/>
            <person name="Anosike U.S."/>
            <person name="Attaway T."/>
            <person name="Bandaranaike D.P."/>
            <person name="Battles P.K."/>
            <person name="Bell S.N."/>
            <person name="Bell A.V."/>
            <person name="Beltran B."/>
            <person name="Bickham C."/>
            <person name="Bustamante Y."/>
            <person name="Caleb T."/>
            <person name="Canada A."/>
            <person name="Cardenas V."/>
            <person name="Carter K."/>
            <person name="Chacko J."/>
            <person name="Chandrabose M.N."/>
            <person name="Chavez D."/>
            <person name="Chavez A."/>
            <person name="Chen L."/>
            <person name="Chu H.-S."/>
            <person name="Claassen K.J."/>
            <person name="Cockrell R."/>
            <person name="Collins M."/>
            <person name="Cooper J.A."/>
            <person name="Cree A."/>
            <person name="Curry S.M."/>
            <person name="Da Y."/>
            <person name="Dao M.D."/>
            <person name="Das B."/>
            <person name="Davila M.-L."/>
            <person name="Davy-Carroll L."/>
            <person name="Denson S."/>
            <person name="Dinh H."/>
            <person name="Ebong V.E."/>
            <person name="Edwards J.R."/>
            <person name="Egan A."/>
            <person name="El-Daye J."/>
            <person name="Escobedo L."/>
            <person name="Fernandez S."/>
            <person name="Fernando P.R."/>
            <person name="Flagg N."/>
            <person name="Forbes L.D."/>
            <person name="Fowler R.G."/>
            <person name="Fu Q."/>
            <person name="Gabisi R.A."/>
            <person name="Ganer J."/>
            <person name="Garbino Pronczuk A."/>
            <person name="Garcia R.M."/>
            <person name="Garner T."/>
            <person name="Garrett T.E."/>
            <person name="Gonzalez D.A."/>
            <person name="Hamid H."/>
            <person name="Hawkins E.S."/>
            <person name="Hirani K."/>
            <person name="Hogues M.E."/>
            <person name="Hollins B."/>
            <person name="Hsiao C.-H."/>
            <person name="Jabil R."/>
            <person name="James M.L."/>
            <person name="Jhangiani S.N."/>
            <person name="Johnson B."/>
            <person name="Johnson Q."/>
            <person name="Joshi V."/>
            <person name="Kalu J.B."/>
            <person name="Kam C."/>
            <person name="Kashfia A."/>
            <person name="Keebler J."/>
            <person name="Kisamo H."/>
            <person name="Kovar C.L."/>
            <person name="Lago L.A."/>
            <person name="Lai C.-Y."/>
            <person name="Laidlaw J."/>
            <person name="Lara F."/>
            <person name="Le T.-K."/>
            <person name="Lee S.L."/>
            <person name="Legall F.H."/>
            <person name="Lemon S.J."/>
            <person name="Lewis L.R."/>
            <person name="Li B."/>
            <person name="Liu Y."/>
            <person name="Liu Y.-S."/>
            <person name="Lopez J."/>
            <person name="Lozado R.J."/>
            <person name="Lu J."/>
            <person name="Madu R.C."/>
            <person name="Maheshwari M."/>
            <person name="Maheshwari R."/>
            <person name="Malloy K."/>
            <person name="Martinez E."/>
            <person name="Mathew T."/>
            <person name="Mercado I.C."/>
            <person name="Mercado C."/>
            <person name="Meyer B."/>
            <person name="Montgomery K."/>
            <person name="Morgan M.B."/>
            <person name="Munidasa M."/>
            <person name="Nazareth L.V."/>
            <person name="Nelson J."/>
            <person name="Ng B.M."/>
            <person name="Nguyen N.B."/>
            <person name="Nguyen P.Q."/>
            <person name="Nguyen T."/>
            <person name="Obregon M."/>
            <person name="Okwuonu G.O."/>
            <person name="Onwere C.G."/>
            <person name="Orozco G."/>
            <person name="Parra A."/>
            <person name="Patel S."/>
            <person name="Patil S."/>
            <person name="Perez A."/>
            <person name="Perez Y."/>
            <person name="Pham C."/>
            <person name="Primus E.L."/>
            <person name="Pu L.-L."/>
            <person name="Puazo M."/>
            <person name="Qin X."/>
            <person name="Quiroz J.B."/>
            <person name="Reese J."/>
            <person name="Richards S."/>
            <person name="Rives C.M."/>
            <person name="Robberts R."/>
            <person name="Ruiz S.J."/>
            <person name="Ruiz M.J."/>
            <person name="Santibanez J."/>
            <person name="Schneider B.W."/>
            <person name="Sisson I."/>
            <person name="Smith M."/>
            <person name="Sodergren E."/>
            <person name="Song X.-Z."/>
            <person name="Song B.B."/>
            <person name="Summersgill H."/>
            <person name="Thelus R."/>
            <person name="Thornton R.D."/>
            <person name="Trejos Z.Y."/>
            <person name="Usmani K."/>
            <person name="Vattathil S."/>
            <person name="Villasana D."/>
            <person name="Walker D.L."/>
            <person name="Wang S."/>
            <person name="Wang K."/>
            <person name="White C.S."/>
            <person name="Williams A.C."/>
            <person name="Williamson J."/>
            <person name="Wilson K."/>
            <person name="Woghiren I.O."/>
            <person name="Woodworth J.R."/>
            <person name="Worley K.C."/>
            <person name="Wright R.A."/>
            <person name="Wu W."/>
            <person name="Young L."/>
            <person name="Zhang L."/>
            <person name="Zhang J."/>
            <person name="Zhu Y."/>
            <person name="Muzny D.M."/>
            <person name="Weinstock G."/>
            <person name="Gibbs R.A."/>
        </authorList>
    </citation>
    <scope>NUCLEOTIDE SEQUENCE [LARGE SCALE GENOMIC DNA]</scope>
    <source>
        <strain evidence="10">LSR1</strain>
    </source>
</reference>
<dbReference type="InterPro" id="IPR006652">
    <property type="entry name" value="Kelch_1"/>
</dbReference>
<dbReference type="Gene3D" id="1.25.40.420">
    <property type="match status" value="1"/>
</dbReference>
<dbReference type="KEGG" id="api:100162624"/>
<dbReference type="InterPro" id="IPR011333">
    <property type="entry name" value="SKP1/BTB/POZ_sf"/>
</dbReference>
<evidence type="ECO:0000259" key="8">
    <source>
        <dbReference type="PROSITE" id="PS50097"/>
    </source>
</evidence>
<evidence type="ECO:0000256" key="3">
    <source>
        <dbReference type="ARBA" id="ARBA00022441"/>
    </source>
</evidence>
<evidence type="ECO:0000256" key="2">
    <source>
        <dbReference type="ARBA" id="ARBA00013699"/>
    </source>
</evidence>
<keyword evidence="10" id="KW-1185">Reference proteome</keyword>
<comment type="function">
    <text evidence="7">Probable substrate-specific adapter of an E3 ubiquitin-protein ligase complex which mediates the ubiquitination and subsequent proteasomal degradation of target proteins. May have a role in synapse differentiation and growth.</text>
</comment>
<keyword evidence="6" id="KW-0009">Actin-binding</keyword>
<dbReference type="SUPFAM" id="SSF54695">
    <property type="entry name" value="POZ domain"/>
    <property type="match status" value="1"/>
</dbReference>
<keyword evidence="4" id="KW-0677">Repeat</keyword>
<keyword evidence="3" id="KW-0880">Kelch repeat</keyword>
<dbReference type="GeneID" id="100162624"/>
<dbReference type="InterPro" id="IPR011043">
    <property type="entry name" value="Gal_Oxase/kelch_b-propeller"/>
</dbReference>
<evidence type="ECO:0000313" key="10">
    <source>
        <dbReference type="Proteomes" id="UP000007819"/>
    </source>
</evidence>
<dbReference type="PIRSF" id="PIRSF037037">
    <property type="entry name" value="Kelch-like_protein_gigaxonin"/>
    <property type="match status" value="1"/>
</dbReference>
<evidence type="ECO:0000256" key="6">
    <source>
        <dbReference type="ARBA" id="ARBA00023203"/>
    </source>
</evidence>
<protein>
    <recommendedName>
        <fullName evidence="2">Kelch-like protein diablo</fullName>
    </recommendedName>
</protein>
<dbReference type="FunFam" id="1.25.40.420:FF:000001">
    <property type="entry name" value="Kelch-like family member 12"/>
    <property type="match status" value="1"/>
</dbReference>
<organism evidence="9 10">
    <name type="scientific">Acyrthosiphon pisum</name>
    <name type="common">Pea aphid</name>
    <dbReference type="NCBI Taxonomy" id="7029"/>
    <lineage>
        <taxon>Eukaryota</taxon>
        <taxon>Metazoa</taxon>
        <taxon>Ecdysozoa</taxon>
        <taxon>Arthropoda</taxon>
        <taxon>Hexapoda</taxon>
        <taxon>Insecta</taxon>
        <taxon>Pterygota</taxon>
        <taxon>Neoptera</taxon>
        <taxon>Paraneoptera</taxon>
        <taxon>Hemiptera</taxon>
        <taxon>Sternorrhyncha</taxon>
        <taxon>Aphidomorpha</taxon>
        <taxon>Aphidoidea</taxon>
        <taxon>Aphididae</taxon>
        <taxon>Macrosiphini</taxon>
        <taxon>Acyrthosiphon</taxon>
    </lineage>
</organism>
<dbReference type="SMART" id="SM00875">
    <property type="entry name" value="BACK"/>
    <property type="match status" value="1"/>
</dbReference>
<dbReference type="GO" id="GO:0003779">
    <property type="term" value="F:actin binding"/>
    <property type="evidence" value="ECO:0007669"/>
    <property type="project" value="UniProtKB-KW"/>
</dbReference>
<dbReference type="InterPro" id="IPR000210">
    <property type="entry name" value="BTB/POZ_dom"/>
</dbReference>
<proteinExistence type="predicted"/>
<comment type="pathway">
    <text evidence="1">Protein modification; protein ubiquitination.</text>
</comment>
<evidence type="ECO:0000256" key="5">
    <source>
        <dbReference type="ARBA" id="ARBA00022786"/>
    </source>
</evidence>
<dbReference type="Gene3D" id="3.30.710.10">
    <property type="entry name" value="Potassium Channel Kv1.1, Chain A"/>
    <property type="match status" value="1"/>
</dbReference>
<evidence type="ECO:0000256" key="1">
    <source>
        <dbReference type="ARBA" id="ARBA00004906"/>
    </source>
</evidence>
<dbReference type="SMART" id="SM00612">
    <property type="entry name" value="Kelch"/>
    <property type="match status" value="4"/>
</dbReference>
<dbReference type="Pfam" id="PF07707">
    <property type="entry name" value="BACK"/>
    <property type="match status" value="1"/>
</dbReference>
<dbReference type="InterPro" id="IPR011705">
    <property type="entry name" value="BACK"/>
</dbReference>